<dbReference type="AlphaFoldDB" id="A0A1H2BL80"/>
<dbReference type="RefSeq" id="WP_092280769.1">
    <property type="nucleotide sequence ID" value="NZ_LT629762.1"/>
</dbReference>
<organism evidence="2 3">
    <name type="scientific">Pseudomonas prosekii</name>
    <dbReference type="NCBI Taxonomy" id="1148509"/>
    <lineage>
        <taxon>Bacteria</taxon>
        <taxon>Pseudomonadati</taxon>
        <taxon>Pseudomonadota</taxon>
        <taxon>Gammaproteobacteria</taxon>
        <taxon>Pseudomonadales</taxon>
        <taxon>Pseudomonadaceae</taxon>
        <taxon>Pseudomonas</taxon>
    </lineage>
</organism>
<proteinExistence type="predicted"/>
<accession>A0A1H2BL80</accession>
<evidence type="ECO:0000313" key="3">
    <source>
        <dbReference type="Proteomes" id="UP000198481"/>
    </source>
</evidence>
<dbReference type="PROSITE" id="PS51257">
    <property type="entry name" value="PROKAR_LIPOPROTEIN"/>
    <property type="match status" value="1"/>
</dbReference>
<keyword evidence="1" id="KW-0732">Signal</keyword>
<evidence type="ECO:0000313" key="2">
    <source>
        <dbReference type="EMBL" id="SDT59110.1"/>
    </source>
</evidence>
<sequence>MKCAIFSTIALSLLLSGCELGTLASCAGRAPLTIQPDSLASATTGKPYRASVEAQRPHVAIAGFYVDPAQPLPEGLKLVYERGQDHADIVGTPTRPGHYEVSIYLNTYGTQCTGQAAQRTYTLNVASD</sequence>
<feature type="chain" id="PRO_5009270111" description="Lipoprotein" evidence="1">
    <location>
        <begin position="25"/>
        <end position="128"/>
    </location>
</feature>
<feature type="signal peptide" evidence="1">
    <location>
        <begin position="1"/>
        <end position="24"/>
    </location>
</feature>
<name>A0A1H2BL80_9PSED</name>
<dbReference type="EMBL" id="LT629762">
    <property type="protein sequence ID" value="SDT59110.1"/>
    <property type="molecule type" value="Genomic_DNA"/>
</dbReference>
<evidence type="ECO:0008006" key="4">
    <source>
        <dbReference type="Google" id="ProtNLM"/>
    </source>
</evidence>
<dbReference type="STRING" id="1148509.SAMN05216222_5291"/>
<gene>
    <name evidence="2" type="ORF">SAMN05216222_5291</name>
</gene>
<protein>
    <recommendedName>
        <fullName evidence="4">Lipoprotein</fullName>
    </recommendedName>
</protein>
<dbReference type="Proteomes" id="UP000198481">
    <property type="component" value="Chromosome I"/>
</dbReference>
<dbReference type="Gene3D" id="2.60.40.10">
    <property type="entry name" value="Immunoglobulins"/>
    <property type="match status" value="1"/>
</dbReference>
<evidence type="ECO:0000256" key="1">
    <source>
        <dbReference type="SAM" id="SignalP"/>
    </source>
</evidence>
<reference evidence="2 3" key="1">
    <citation type="submission" date="2016-10" db="EMBL/GenBank/DDBJ databases">
        <authorList>
            <person name="de Groot N.N."/>
        </authorList>
    </citation>
    <scope>NUCLEOTIDE SEQUENCE [LARGE SCALE GENOMIC DNA]</scope>
    <source>
        <strain evidence="2 3">LMG 26867</strain>
    </source>
</reference>
<dbReference type="InterPro" id="IPR013783">
    <property type="entry name" value="Ig-like_fold"/>
</dbReference>